<proteinExistence type="inferred from homology"/>
<feature type="transmembrane region" description="Helical" evidence="9">
    <location>
        <begin position="125"/>
        <end position="147"/>
    </location>
</feature>
<protein>
    <recommendedName>
        <fullName evidence="8">Inner membrane protein CbrB</fullName>
    </recommendedName>
</protein>
<dbReference type="Proteomes" id="UP000247485">
    <property type="component" value="Unassembled WGS sequence"/>
</dbReference>
<organism evidence="10 11">
    <name type="scientific">Klebsiella oxytoca</name>
    <dbReference type="NCBI Taxonomy" id="571"/>
    <lineage>
        <taxon>Bacteria</taxon>
        <taxon>Pseudomonadati</taxon>
        <taxon>Pseudomonadota</taxon>
        <taxon>Gammaproteobacteria</taxon>
        <taxon>Enterobacterales</taxon>
        <taxon>Enterobacteriaceae</taxon>
        <taxon>Klebsiella/Raoultella group</taxon>
        <taxon>Klebsiella</taxon>
    </lineage>
</organism>
<keyword evidence="6 9" id="KW-0472">Membrane</keyword>
<evidence type="ECO:0000256" key="8">
    <source>
        <dbReference type="ARBA" id="ARBA00093791"/>
    </source>
</evidence>
<gene>
    <name evidence="10" type="ORF">DET57_109163</name>
</gene>
<dbReference type="InterPro" id="IPR058975">
    <property type="entry name" value="CbrB"/>
</dbReference>
<accession>A0A318FUM3</accession>
<comment type="subcellular location">
    <subcellularLocation>
        <location evidence="1">Cell inner membrane</location>
        <topology evidence="1">Multi-pass membrane protein</topology>
    </subcellularLocation>
</comment>
<evidence type="ECO:0000256" key="1">
    <source>
        <dbReference type="ARBA" id="ARBA00004429"/>
    </source>
</evidence>
<evidence type="ECO:0000256" key="2">
    <source>
        <dbReference type="ARBA" id="ARBA00022475"/>
    </source>
</evidence>
<dbReference type="AlphaFoldDB" id="A0A318FUM3"/>
<sequence>MTTTQRVLHHGGWFALLGPLAGIPVAMIAIIAIALQYHDSPGSFLRHIATILPIMFIVTWLVGATPALLAGIAVACLPAEIYAFHYRRILASTAIGLVISVAITLSSVLFFTDKNLLHFILREEIFLVVAISGLLAGLVMGWLIPYLPGMKPEANA</sequence>
<keyword evidence="2" id="KW-1003">Cell membrane</keyword>
<evidence type="ECO:0000256" key="9">
    <source>
        <dbReference type="SAM" id="Phobius"/>
    </source>
</evidence>
<evidence type="ECO:0000256" key="4">
    <source>
        <dbReference type="ARBA" id="ARBA00022692"/>
    </source>
</evidence>
<dbReference type="EMBL" id="QJJG01000009">
    <property type="protein sequence ID" value="PXW44479.1"/>
    <property type="molecule type" value="Genomic_DNA"/>
</dbReference>
<evidence type="ECO:0000313" key="11">
    <source>
        <dbReference type="Proteomes" id="UP000247485"/>
    </source>
</evidence>
<keyword evidence="3" id="KW-0997">Cell inner membrane</keyword>
<keyword evidence="4 9" id="KW-0812">Transmembrane</keyword>
<reference evidence="10 11" key="1">
    <citation type="submission" date="2018-05" db="EMBL/GenBank/DDBJ databases">
        <title>Freshwater and sediment microbial communities from various areas in North America, analyzing microbe dynamics in response to fracking.</title>
        <authorList>
            <person name="Lamendella R."/>
        </authorList>
    </citation>
    <scope>NUCLEOTIDE SEQUENCE [LARGE SCALE GENOMIC DNA]</scope>
    <source>
        <strain evidence="10 11">67</strain>
    </source>
</reference>
<comment type="similarity">
    <text evidence="7">Belongs to the CbrB family.</text>
</comment>
<comment type="caution">
    <text evidence="10">The sequence shown here is derived from an EMBL/GenBank/DDBJ whole genome shotgun (WGS) entry which is preliminary data.</text>
</comment>
<dbReference type="Pfam" id="PF26516">
    <property type="entry name" value="CBRB"/>
    <property type="match status" value="1"/>
</dbReference>
<feature type="transmembrane region" description="Helical" evidence="9">
    <location>
        <begin position="47"/>
        <end position="77"/>
    </location>
</feature>
<evidence type="ECO:0000256" key="5">
    <source>
        <dbReference type="ARBA" id="ARBA00022989"/>
    </source>
</evidence>
<evidence type="ECO:0000256" key="3">
    <source>
        <dbReference type="ARBA" id="ARBA00022519"/>
    </source>
</evidence>
<name>A0A318FUM3_KLEOX</name>
<dbReference type="RefSeq" id="WP_181421809.1">
    <property type="nucleotide sequence ID" value="NZ_QJJG01000009.1"/>
</dbReference>
<evidence type="ECO:0000256" key="6">
    <source>
        <dbReference type="ARBA" id="ARBA00023136"/>
    </source>
</evidence>
<evidence type="ECO:0000256" key="7">
    <source>
        <dbReference type="ARBA" id="ARBA00093772"/>
    </source>
</evidence>
<keyword evidence="5 9" id="KW-1133">Transmembrane helix</keyword>
<evidence type="ECO:0000313" key="10">
    <source>
        <dbReference type="EMBL" id="PXW44479.1"/>
    </source>
</evidence>
<feature type="transmembrane region" description="Helical" evidence="9">
    <location>
        <begin position="89"/>
        <end position="110"/>
    </location>
</feature>
<feature type="transmembrane region" description="Helical" evidence="9">
    <location>
        <begin position="12"/>
        <end position="35"/>
    </location>
</feature>